<keyword evidence="3" id="KW-0804">Transcription</keyword>
<dbReference type="InterPro" id="IPR003441">
    <property type="entry name" value="NAC-dom"/>
</dbReference>
<evidence type="ECO:0000313" key="7">
    <source>
        <dbReference type="EnsemblPlants" id="Kaladp0395s0030.1.v1.1.CDS.1"/>
    </source>
</evidence>
<name>A0A7N0V8U6_KALFE</name>
<dbReference type="PROSITE" id="PS51005">
    <property type="entry name" value="NAC"/>
    <property type="match status" value="1"/>
</dbReference>
<dbReference type="GO" id="GO:0006355">
    <property type="term" value="P:regulation of DNA-templated transcription"/>
    <property type="evidence" value="ECO:0007669"/>
    <property type="project" value="InterPro"/>
</dbReference>
<dbReference type="GO" id="GO:0000976">
    <property type="term" value="F:transcription cis-regulatory region binding"/>
    <property type="evidence" value="ECO:0007669"/>
    <property type="project" value="UniProtKB-ARBA"/>
</dbReference>
<feature type="domain" description="NAC" evidence="6">
    <location>
        <begin position="20"/>
        <end position="167"/>
    </location>
</feature>
<sequence>MEQAAGEKGRCEEDGQRLELPPGFRFHPTDEELVSHYLAPKVSDSAFRCLAIGEADLNKCEPWDLPWRAKMGGDKEWYFFSLKDRKYPTGLRTNRATRSGYWKATGKDKEIYKMKALVGMKKTLVFYRGRAPKGDKTNWVMHEFRLEGKCCLPKKNNEWVISRVFEKCSGGKKTHVTNLGQSCLPQLVDSSPKRSATEGDVSNPVETTRSQKAREEEAAVDSYLSNSITPSSSSPKHTSIIPSVSQFVPSFTTHPQQASAAMQDLRNILLENNKNWTFKTEHQHPTGLPGYMNNSQPPNGGTFHHMSVVGQNDHSAAGGLSDLDAIWNYFMQ</sequence>
<evidence type="ECO:0000256" key="3">
    <source>
        <dbReference type="ARBA" id="ARBA00023163"/>
    </source>
</evidence>
<dbReference type="AlphaFoldDB" id="A0A7N0V8U6"/>
<feature type="region of interest" description="Disordered" evidence="5">
    <location>
        <begin position="187"/>
        <end position="237"/>
    </location>
</feature>
<keyword evidence="4" id="KW-0539">Nucleus</keyword>
<dbReference type="Gramene" id="Kaladp0395s0030.1.v1.1">
    <property type="protein sequence ID" value="Kaladp0395s0030.1.v1.1.CDS.1"/>
    <property type="gene ID" value="Kaladp0395s0030.v1.1"/>
</dbReference>
<dbReference type="FunFam" id="2.170.150.80:FF:000006">
    <property type="entry name" value="NAC domain-containing protein 100-like"/>
    <property type="match status" value="1"/>
</dbReference>
<dbReference type="InterPro" id="IPR036093">
    <property type="entry name" value="NAC_dom_sf"/>
</dbReference>
<evidence type="ECO:0000256" key="4">
    <source>
        <dbReference type="ARBA" id="ARBA00023242"/>
    </source>
</evidence>
<evidence type="ECO:0000256" key="2">
    <source>
        <dbReference type="ARBA" id="ARBA00023125"/>
    </source>
</evidence>
<feature type="compositionally biased region" description="Low complexity" evidence="5">
    <location>
        <begin position="225"/>
        <end position="237"/>
    </location>
</feature>
<evidence type="ECO:0000259" key="6">
    <source>
        <dbReference type="PROSITE" id="PS51005"/>
    </source>
</evidence>
<dbReference type="PANTHER" id="PTHR31744:SF219">
    <property type="entry name" value="NAC DOMAIN-CONTAINING PROTEIN 4"/>
    <property type="match status" value="1"/>
</dbReference>
<evidence type="ECO:0000256" key="1">
    <source>
        <dbReference type="ARBA" id="ARBA00023015"/>
    </source>
</evidence>
<dbReference type="Proteomes" id="UP000594263">
    <property type="component" value="Unplaced"/>
</dbReference>
<proteinExistence type="predicted"/>
<keyword evidence="1" id="KW-0805">Transcription regulation</keyword>
<keyword evidence="8" id="KW-1185">Reference proteome</keyword>
<organism evidence="7 8">
    <name type="scientific">Kalanchoe fedtschenkoi</name>
    <name type="common">Lavender scallops</name>
    <name type="synonym">South American air plant</name>
    <dbReference type="NCBI Taxonomy" id="63787"/>
    <lineage>
        <taxon>Eukaryota</taxon>
        <taxon>Viridiplantae</taxon>
        <taxon>Streptophyta</taxon>
        <taxon>Embryophyta</taxon>
        <taxon>Tracheophyta</taxon>
        <taxon>Spermatophyta</taxon>
        <taxon>Magnoliopsida</taxon>
        <taxon>eudicotyledons</taxon>
        <taxon>Gunneridae</taxon>
        <taxon>Pentapetalae</taxon>
        <taxon>Saxifragales</taxon>
        <taxon>Crassulaceae</taxon>
        <taxon>Kalanchoe</taxon>
    </lineage>
</organism>
<keyword evidence="2" id="KW-0238">DNA-binding</keyword>
<evidence type="ECO:0000313" key="8">
    <source>
        <dbReference type="Proteomes" id="UP000594263"/>
    </source>
</evidence>
<accession>A0A7N0V8U6</accession>
<protein>
    <recommendedName>
        <fullName evidence="6">NAC domain-containing protein</fullName>
    </recommendedName>
</protein>
<reference evidence="7" key="1">
    <citation type="submission" date="2021-01" db="UniProtKB">
        <authorList>
            <consortium name="EnsemblPlants"/>
        </authorList>
    </citation>
    <scope>IDENTIFICATION</scope>
</reference>
<dbReference type="EnsemblPlants" id="Kaladp0395s0030.1.v1.1">
    <property type="protein sequence ID" value="Kaladp0395s0030.1.v1.1.CDS.1"/>
    <property type="gene ID" value="Kaladp0395s0030.v1.1"/>
</dbReference>
<dbReference type="PANTHER" id="PTHR31744">
    <property type="entry name" value="PROTEIN CUP-SHAPED COTYLEDON 2-RELATED"/>
    <property type="match status" value="1"/>
</dbReference>
<dbReference type="Pfam" id="PF02365">
    <property type="entry name" value="NAM"/>
    <property type="match status" value="1"/>
</dbReference>
<dbReference type="Gene3D" id="2.170.150.80">
    <property type="entry name" value="NAC domain"/>
    <property type="match status" value="1"/>
</dbReference>
<dbReference type="OMA" id="MLEDEYN"/>
<evidence type="ECO:0000256" key="5">
    <source>
        <dbReference type="SAM" id="MobiDB-lite"/>
    </source>
</evidence>
<dbReference type="SUPFAM" id="SSF101941">
    <property type="entry name" value="NAC domain"/>
    <property type="match status" value="1"/>
</dbReference>